<dbReference type="GO" id="GO:0019843">
    <property type="term" value="F:rRNA binding"/>
    <property type="evidence" value="ECO:0007669"/>
    <property type="project" value="UniProtKB-KW"/>
</dbReference>
<dbReference type="InterPro" id="IPR000597">
    <property type="entry name" value="Ribosomal_uL3"/>
</dbReference>
<dbReference type="FunFam" id="2.40.30.10:FF:000004">
    <property type="entry name" value="50S ribosomal protein L3"/>
    <property type="match status" value="1"/>
</dbReference>
<keyword evidence="3" id="KW-0694">RNA-binding</keyword>
<dbReference type="InterPro" id="IPR009000">
    <property type="entry name" value="Transl_B-barrel_sf"/>
</dbReference>
<comment type="caution">
    <text evidence="9">The sequence shown here is derived from an EMBL/GenBank/DDBJ whole genome shotgun (WGS) entry which is preliminary data.</text>
</comment>
<evidence type="ECO:0000256" key="7">
    <source>
        <dbReference type="ARBA" id="ARBA00035457"/>
    </source>
</evidence>
<dbReference type="GO" id="GO:0022625">
    <property type="term" value="C:cytosolic large ribosomal subunit"/>
    <property type="evidence" value="ECO:0007669"/>
    <property type="project" value="TreeGrafter"/>
</dbReference>
<sequence length="180" mass="19069">MAQVFTEDGNVHPVTAVSFEEFPTDLTPGTRIRVVGISKGKGFSGVMKRHGFKGMPATHGRSTKGRAPGSIGGTTTPGRVYRGKRMAGRMGGEQVTIQGLSVLEVDPESKTAKISGALPGPRLSGLTIIYEPQVSEQSVADNVPPEENQPQAEGNPPVETPEAKSQEEGVKEKEETTNES</sequence>
<dbReference type="GO" id="GO:0003735">
    <property type="term" value="F:structural constituent of ribosome"/>
    <property type="evidence" value="ECO:0007669"/>
    <property type="project" value="InterPro"/>
</dbReference>
<accession>A0A1F4UJE3</accession>
<evidence type="ECO:0000256" key="6">
    <source>
        <dbReference type="ARBA" id="ARBA00035243"/>
    </source>
</evidence>
<dbReference type="STRING" id="1802613.A2V54_03050"/>
<comment type="similarity">
    <text evidence="1">Belongs to the universal ribosomal protein uL3 family.</text>
</comment>
<dbReference type="SUPFAM" id="SSF50447">
    <property type="entry name" value="Translation proteins"/>
    <property type="match status" value="1"/>
</dbReference>
<proteinExistence type="inferred from homology"/>
<keyword evidence="4 9" id="KW-0689">Ribosomal protein</keyword>
<keyword evidence="2" id="KW-0699">rRNA-binding</keyword>
<evidence type="ECO:0000256" key="4">
    <source>
        <dbReference type="ARBA" id="ARBA00022980"/>
    </source>
</evidence>
<dbReference type="Proteomes" id="UP000176583">
    <property type="component" value="Unassembled WGS sequence"/>
</dbReference>
<dbReference type="PANTHER" id="PTHR11229">
    <property type="entry name" value="50S RIBOSOMAL PROTEIN L3"/>
    <property type="match status" value="1"/>
</dbReference>
<organism evidence="9 10">
    <name type="scientific">candidate division WWE3 bacterium RBG_19FT_COMBO_53_11</name>
    <dbReference type="NCBI Taxonomy" id="1802613"/>
    <lineage>
        <taxon>Bacteria</taxon>
        <taxon>Katanobacteria</taxon>
    </lineage>
</organism>
<dbReference type="GO" id="GO:0006412">
    <property type="term" value="P:translation"/>
    <property type="evidence" value="ECO:0007669"/>
    <property type="project" value="InterPro"/>
</dbReference>
<reference evidence="9 10" key="1">
    <citation type="journal article" date="2016" name="Nat. Commun.">
        <title>Thousands of microbial genomes shed light on interconnected biogeochemical processes in an aquifer system.</title>
        <authorList>
            <person name="Anantharaman K."/>
            <person name="Brown C.T."/>
            <person name="Hug L.A."/>
            <person name="Sharon I."/>
            <person name="Castelle C.J."/>
            <person name="Probst A.J."/>
            <person name="Thomas B.C."/>
            <person name="Singh A."/>
            <person name="Wilkins M.J."/>
            <person name="Karaoz U."/>
            <person name="Brodie E.L."/>
            <person name="Williams K.H."/>
            <person name="Hubbard S.S."/>
            <person name="Banfield J.F."/>
        </authorList>
    </citation>
    <scope>NUCLEOTIDE SEQUENCE [LARGE SCALE GENOMIC DNA]</scope>
</reference>
<dbReference type="PANTHER" id="PTHR11229:SF16">
    <property type="entry name" value="LARGE RIBOSOMAL SUBUNIT PROTEIN UL3C"/>
    <property type="match status" value="1"/>
</dbReference>
<feature type="region of interest" description="Disordered" evidence="8">
    <location>
        <begin position="53"/>
        <end position="77"/>
    </location>
</feature>
<evidence type="ECO:0000256" key="3">
    <source>
        <dbReference type="ARBA" id="ARBA00022884"/>
    </source>
</evidence>
<evidence type="ECO:0000313" key="10">
    <source>
        <dbReference type="Proteomes" id="UP000176583"/>
    </source>
</evidence>
<evidence type="ECO:0000313" key="9">
    <source>
        <dbReference type="EMBL" id="OGC44333.1"/>
    </source>
</evidence>
<keyword evidence="5" id="KW-0687">Ribonucleoprotein</keyword>
<dbReference type="Pfam" id="PF00297">
    <property type="entry name" value="Ribosomal_L3"/>
    <property type="match status" value="1"/>
</dbReference>
<dbReference type="AlphaFoldDB" id="A0A1F4UJE3"/>
<dbReference type="InterPro" id="IPR019927">
    <property type="entry name" value="Ribosomal_uL3_bac/org-type"/>
</dbReference>
<name>A0A1F4UJE3_UNCKA</name>
<evidence type="ECO:0000256" key="1">
    <source>
        <dbReference type="ARBA" id="ARBA00006540"/>
    </source>
</evidence>
<evidence type="ECO:0000256" key="8">
    <source>
        <dbReference type="SAM" id="MobiDB-lite"/>
    </source>
</evidence>
<feature type="region of interest" description="Disordered" evidence="8">
    <location>
        <begin position="134"/>
        <end position="180"/>
    </location>
</feature>
<evidence type="ECO:0000256" key="2">
    <source>
        <dbReference type="ARBA" id="ARBA00022730"/>
    </source>
</evidence>
<evidence type="ECO:0000256" key="5">
    <source>
        <dbReference type="ARBA" id="ARBA00023274"/>
    </source>
</evidence>
<dbReference type="EMBL" id="MEUW01000021">
    <property type="protein sequence ID" value="OGC44333.1"/>
    <property type="molecule type" value="Genomic_DNA"/>
</dbReference>
<gene>
    <name evidence="9" type="ORF">A2V54_03050</name>
</gene>
<dbReference type="Gene3D" id="2.40.30.10">
    <property type="entry name" value="Translation factors"/>
    <property type="match status" value="1"/>
</dbReference>
<feature type="compositionally biased region" description="Basic and acidic residues" evidence="8">
    <location>
        <begin position="161"/>
        <end position="180"/>
    </location>
</feature>
<protein>
    <recommendedName>
        <fullName evidence="6">Large ribosomal subunit protein uL3</fullName>
    </recommendedName>
    <alternativeName>
        <fullName evidence="7">50S ribosomal protein L3</fullName>
    </alternativeName>
</protein>